<protein>
    <submittedName>
        <fullName evidence="3">PEP-CTERM motif</fullName>
    </submittedName>
</protein>
<dbReference type="EMBL" id="CP015136">
    <property type="protein sequence ID" value="AMY12923.1"/>
    <property type="molecule type" value="Genomic_DNA"/>
</dbReference>
<dbReference type="RefSeq" id="WP_110174335.1">
    <property type="nucleotide sequence ID" value="NZ_CP015136.1"/>
</dbReference>
<feature type="chain" id="PRO_5007512135" evidence="1">
    <location>
        <begin position="24"/>
        <end position="232"/>
    </location>
</feature>
<dbReference type="Proteomes" id="UP000076079">
    <property type="component" value="Chromosome"/>
</dbReference>
<keyword evidence="4" id="KW-1185">Reference proteome</keyword>
<feature type="signal peptide" evidence="1">
    <location>
        <begin position="1"/>
        <end position="23"/>
    </location>
</feature>
<accession>A0A143PXM3</accession>
<feature type="domain" description="Ice-binding protein C-terminal" evidence="2">
    <location>
        <begin position="207"/>
        <end position="231"/>
    </location>
</feature>
<dbReference type="OrthoDB" id="7504626at2"/>
<sequence length="232" mass="23921" precursor="true">MRKTFSILSLSALWALSPVSANAAVIVDGVGDTFTVNFNGSDDNINTSVDPWLTSSALFLVQAYGANSLTLKVTVTNTTQSPYVSRVTGMGFDLDPAAIGADVTGIFTTDVIGGDFQPHGINDNFDVCVKNGQPNNCHASNGGVAQGTSGDFYLTLNFGSSIVPGVSFSNFAVRYQAIVYPQGQSGSGSGVGRGCVDDEADCGSDSDVPEPTSMALLGIGMLGAGVAARRKR</sequence>
<name>A0A143PXM3_LUTPR</name>
<dbReference type="Pfam" id="PF07589">
    <property type="entry name" value="PEP-CTERM"/>
    <property type="match status" value="1"/>
</dbReference>
<proteinExistence type="predicted"/>
<dbReference type="STRING" id="1855912.LuPra_06207"/>
<evidence type="ECO:0000313" key="3">
    <source>
        <dbReference type="EMBL" id="AMY12923.1"/>
    </source>
</evidence>
<dbReference type="NCBIfam" id="NF033947">
    <property type="entry name" value="PEP-cistern"/>
    <property type="match status" value="1"/>
</dbReference>
<organism evidence="3 4">
    <name type="scientific">Luteitalea pratensis</name>
    <dbReference type="NCBI Taxonomy" id="1855912"/>
    <lineage>
        <taxon>Bacteria</taxon>
        <taxon>Pseudomonadati</taxon>
        <taxon>Acidobacteriota</taxon>
        <taxon>Vicinamibacteria</taxon>
        <taxon>Vicinamibacterales</taxon>
        <taxon>Vicinamibacteraceae</taxon>
        <taxon>Luteitalea</taxon>
    </lineage>
</organism>
<evidence type="ECO:0000259" key="2">
    <source>
        <dbReference type="Pfam" id="PF07589"/>
    </source>
</evidence>
<reference evidence="3 4" key="1">
    <citation type="journal article" date="2016" name="Genome Announc.">
        <title>First Complete Genome Sequence of a Subdivision 6 Acidobacterium Strain.</title>
        <authorList>
            <person name="Huang S."/>
            <person name="Vieira S."/>
            <person name="Bunk B."/>
            <person name="Riedel T."/>
            <person name="Sproer C."/>
            <person name="Overmann J."/>
        </authorList>
    </citation>
    <scope>NUCLEOTIDE SEQUENCE [LARGE SCALE GENOMIC DNA]</scope>
    <source>
        <strain evidence="4">DSM 100886 HEG_-6_39</strain>
    </source>
</reference>
<dbReference type="KEGG" id="abac:LuPra_06207"/>
<keyword evidence="1" id="KW-0732">Signal</keyword>
<dbReference type="AlphaFoldDB" id="A0A143PXM3"/>
<reference evidence="4" key="2">
    <citation type="submission" date="2016-04" db="EMBL/GenBank/DDBJ databases">
        <title>First Complete Genome Sequence of a Subdivision 6 Acidobacterium.</title>
        <authorList>
            <person name="Huang S."/>
            <person name="Vieira S."/>
            <person name="Bunk B."/>
            <person name="Riedel T."/>
            <person name="Sproeer C."/>
            <person name="Overmann J."/>
        </authorList>
    </citation>
    <scope>NUCLEOTIDE SEQUENCE [LARGE SCALE GENOMIC DNA]</scope>
    <source>
        <strain evidence="4">DSM 100886 HEG_-6_39</strain>
    </source>
</reference>
<dbReference type="InterPro" id="IPR013424">
    <property type="entry name" value="Ice-binding_C"/>
</dbReference>
<dbReference type="NCBIfam" id="TIGR02595">
    <property type="entry name" value="PEP_CTERM"/>
    <property type="match status" value="1"/>
</dbReference>
<evidence type="ECO:0000256" key="1">
    <source>
        <dbReference type="SAM" id="SignalP"/>
    </source>
</evidence>
<evidence type="ECO:0000313" key="4">
    <source>
        <dbReference type="Proteomes" id="UP000076079"/>
    </source>
</evidence>
<gene>
    <name evidence="3" type="ORF">LuPra_06207</name>
</gene>